<feature type="repeat" description="TPR" evidence="1">
    <location>
        <begin position="928"/>
        <end position="961"/>
    </location>
</feature>
<reference evidence="3 4" key="1">
    <citation type="submission" date="2006-03" db="EMBL/GenBank/DDBJ databases">
        <title>Complete sequence of chromosome of Nitrobacter hamburgensis X14.</title>
        <authorList>
            <consortium name="US DOE Joint Genome Institute"/>
            <person name="Copeland A."/>
            <person name="Lucas S."/>
            <person name="Lapidus A."/>
            <person name="Barry K."/>
            <person name="Detter J.C."/>
            <person name="Glavina del Rio T."/>
            <person name="Hammon N."/>
            <person name="Israni S."/>
            <person name="Dalin E."/>
            <person name="Tice H."/>
            <person name="Pitluck S."/>
            <person name="Chain P."/>
            <person name="Malfatti S."/>
            <person name="Shin M."/>
            <person name="Vergez L."/>
            <person name="Schmutz J."/>
            <person name="Larimer F."/>
            <person name="Land M."/>
            <person name="Hauser L."/>
            <person name="Kyrpides N."/>
            <person name="Ivanova N."/>
            <person name="Ward B."/>
            <person name="Arp D."/>
            <person name="Klotz M."/>
            <person name="Stein L."/>
            <person name="O'Mullan G."/>
            <person name="Starkenburg S."/>
            <person name="Sayavedra L."/>
            <person name="Poret-Peterson A.T."/>
            <person name="Gentry M.E."/>
            <person name="Bruce D."/>
            <person name="Richardson P."/>
        </authorList>
    </citation>
    <scope>NUCLEOTIDE SEQUENCE [LARGE SCALE GENOMIC DNA]</scope>
    <source>
        <strain evidence="4">DSM 10229 / NCIMB 13809 / X14</strain>
    </source>
</reference>
<dbReference type="eggNOG" id="COG0457">
    <property type="taxonomic scope" value="Bacteria"/>
</dbReference>
<dbReference type="KEGG" id="nha:Nham_1389"/>
<sequence>MVWTTAAGSWSQARACARRLWRGRIPALGVALLVLAVAFPDTSRAQAVKGEASFAAANGFARLVLKLDDDVDSEVTVAGTILVIHFKRPVDIPVDKLSDAVPDYVGSARRDPDGSAIRLALARKVSVNTMTAGERVFIDLMPDGWKGPPPGLPQEVVRELAERARAAERALREQRTLEAAKKRPPVRVRASVQPTFVRYVFELPDGAGVSSVLNEQKLALLFKPALTFDLADAKLVAPANVASIAQKVEGDGSRIDVKLIGDVDVHSFREEKNYIVDIGFRQADNQPVLPVPLASSEAQPAESGARKQASAAAAPGKSAGIPPPTSQTIAEQAGLTVKPAASQVKSPDVKSPDGKSASAATTSEPAPAVAAPVAAVQPPAEKPAAAAAEAPPAPMPPAPMPKVAASEAVPAKDTPARDSPVKPDPAKVAASKPAASPAPSADGIANDAVTLNAVRRSDGLRLTFGFSQPTPAALFRRADTVWLVFDSDKPIDISAIRKEGGSLITDVDRRPVDNGQAIRIRLTRPQLASLSAGDPDGSAPVAPGRRWEVRFADAVQKPLRALTAQRNVVDRIHASVTIPLAGTGRLHRIVDPDSGGALMVVTALPPAQGFVRHQEFVEFSLRESTHGVVIGPKADDIAVEIAPDKVTVTRPGGLTLSAANAGPERGATAARPIFDVEEWRKDSEANFFQRLDKLVDVASTAGDDDARTAARIDLARFYMARGFYHEAKAVLDLALSEQNPGQEDPVLLIVHSVASSLTNYTAAARRDLANPVIGANYDSQLWKALALARQHKWAEAREKFKNAQFAISALPIDLQRLIVADAMRASLEVGDYSGTAARSGDLDVIGVPDEMKPAITVMRGRLSEALGRDKDALAQYKEAMASPDREAAAEAQIHDIALRQKRNEIKPEEALRDLETLSVMWRGDRLEVQTLKMLMALYTDAGRYAEALAVSRTATKLEPDSAVSRQIQDDASALFSQLFLSSRGDNLPPVDALAMFYDYRDLTPIGRRGDEMIRRLADRLVGVDLLDQAGDLLQYQVDHRLEGAARAQVAARLAMVYLMNRKPDRAIAALRTTRIADLAGELRQQRLLLEARAESDIGRRDLALDIISNLTGREAIRLRSDIYWASRRWREASEQIELYYGERWRDFKPLTSNEKGDIIRAVIGYALADDALGLGRFREKYAPLMSGTADKLAFDTASKPASDNSAEFEQIARMAAKVDTLDGFLREMKSRFPDMTARAPLPPEVAKADSAPTGALPQIVGLKQVEASR</sequence>
<organism evidence="3 4">
    <name type="scientific">Nitrobacter hamburgensis (strain DSM 10229 / NCIMB 13809 / X14)</name>
    <dbReference type="NCBI Taxonomy" id="323097"/>
    <lineage>
        <taxon>Bacteria</taxon>
        <taxon>Pseudomonadati</taxon>
        <taxon>Pseudomonadota</taxon>
        <taxon>Alphaproteobacteria</taxon>
        <taxon>Hyphomicrobiales</taxon>
        <taxon>Nitrobacteraceae</taxon>
        <taxon>Nitrobacter</taxon>
    </lineage>
</organism>
<evidence type="ECO:0000256" key="1">
    <source>
        <dbReference type="PROSITE-ProRule" id="PRU00339"/>
    </source>
</evidence>
<dbReference type="STRING" id="323097.Nham_1389"/>
<dbReference type="InterPro" id="IPR019734">
    <property type="entry name" value="TPR_rpt"/>
</dbReference>
<dbReference type="PANTHER" id="PTHR48125">
    <property type="entry name" value="LP07818P1"/>
    <property type="match status" value="1"/>
</dbReference>
<feature type="compositionally biased region" description="Pro residues" evidence="2">
    <location>
        <begin position="391"/>
        <end position="400"/>
    </location>
</feature>
<feature type="compositionally biased region" description="Low complexity" evidence="2">
    <location>
        <begin position="426"/>
        <end position="442"/>
    </location>
</feature>
<feature type="compositionally biased region" description="Low complexity" evidence="2">
    <location>
        <begin position="357"/>
        <end position="390"/>
    </location>
</feature>
<dbReference type="Proteomes" id="UP000001953">
    <property type="component" value="Chromosome"/>
</dbReference>
<dbReference type="PROSITE" id="PS50005">
    <property type="entry name" value="TPR"/>
    <property type="match status" value="1"/>
</dbReference>
<gene>
    <name evidence="3" type="ordered locus">Nham_1389</name>
</gene>
<evidence type="ECO:0000313" key="3">
    <source>
        <dbReference type="EMBL" id="ABE62211.1"/>
    </source>
</evidence>
<dbReference type="HOGENOM" id="CLU_004821_0_0_5"/>
<proteinExistence type="predicted"/>
<dbReference type="OrthoDB" id="7431909at2"/>
<evidence type="ECO:0000256" key="2">
    <source>
        <dbReference type="SAM" id="MobiDB-lite"/>
    </source>
</evidence>
<name>Q1QNI6_NITHX</name>
<feature type="region of interest" description="Disordered" evidence="2">
    <location>
        <begin position="294"/>
        <end position="443"/>
    </location>
</feature>
<keyword evidence="1" id="KW-0802">TPR repeat</keyword>
<dbReference type="PANTHER" id="PTHR48125:SF10">
    <property type="entry name" value="OS12G0136300 PROTEIN"/>
    <property type="match status" value="1"/>
</dbReference>
<protein>
    <submittedName>
        <fullName evidence="3">Tetratricopeptide TPR_4 protein</fullName>
    </submittedName>
</protein>
<dbReference type="Gene3D" id="1.25.40.10">
    <property type="entry name" value="Tetratricopeptide repeat domain"/>
    <property type="match status" value="1"/>
</dbReference>
<accession>Q1QNI6</accession>
<dbReference type="EMBL" id="CP000319">
    <property type="protein sequence ID" value="ABE62211.1"/>
    <property type="molecule type" value="Genomic_DNA"/>
</dbReference>
<feature type="compositionally biased region" description="Low complexity" evidence="2">
    <location>
        <begin position="301"/>
        <end position="320"/>
    </location>
</feature>
<evidence type="ECO:0000313" key="4">
    <source>
        <dbReference type="Proteomes" id="UP000001953"/>
    </source>
</evidence>
<keyword evidence="4" id="KW-1185">Reference proteome</keyword>
<dbReference type="RefSeq" id="WP_011509902.1">
    <property type="nucleotide sequence ID" value="NC_007964.1"/>
</dbReference>
<dbReference type="InterPro" id="IPR011990">
    <property type="entry name" value="TPR-like_helical_dom_sf"/>
</dbReference>
<dbReference type="SUPFAM" id="SSF48452">
    <property type="entry name" value="TPR-like"/>
    <property type="match status" value="1"/>
</dbReference>
<feature type="compositionally biased region" description="Basic and acidic residues" evidence="2">
    <location>
        <begin position="414"/>
        <end position="425"/>
    </location>
</feature>
<dbReference type="AlphaFoldDB" id="Q1QNI6"/>